<dbReference type="PIRSF" id="PIRSF000440">
    <property type="entry name" value="CAT"/>
    <property type="match status" value="1"/>
</dbReference>
<dbReference type="EC" id="2.3.1.28" evidence="3 9"/>
<dbReference type="KEGG" id="gry:D7I44_14675"/>
<dbReference type="InterPro" id="IPR018372">
    <property type="entry name" value="Chloramphenicol_AcTrfase_AS"/>
</dbReference>
<keyword evidence="6 9" id="KW-0046">Antibiotic resistance</keyword>
<evidence type="ECO:0000256" key="6">
    <source>
        <dbReference type="ARBA" id="ARBA00023251"/>
    </source>
</evidence>
<dbReference type="Proteomes" id="UP000275069">
    <property type="component" value="Chromosome"/>
</dbReference>
<evidence type="ECO:0000256" key="3">
    <source>
        <dbReference type="ARBA" id="ARBA00013235"/>
    </source>
</evidence>
<name>A0A387BQ59_9MICO</name>
<sequence length="215" mass="24678">MNQRRLVDLDAWPRRDQFEHFTRFPCTYSLTIRLDVTSFTTAVRQAGRKAYPSQVWAISSLLNRHEEFRMSVDDGIPSVWDVVHPAFTVFNSDRETFSSVWLPHDDDFDAFHAEAVELSRIHRSADRMFPQGELPDNAFDISSLPWVSFTGFELNIAGGHGHYLPIFTLGKYVDEGDRVFIPLAVQLHHAVADGFHVARLINELQELFDSAGEWL</sequence>
<comment type="catalytic activity">
    <reaction evidence="9">
        <text>chloramphenicol + acetyl-CoA = chloramphenicol 3-acetate + CoA</text>
        <dbReference type="Rhea" id="RHEA:18421"/>
        <dbReference type="ChEBI" id="CHEBI:16730"/>
        <dbReference type="ChEBI" id="CHEBI:17698"/>
        <dbReference type="ChEBI" id="CHEBI:57287"/>
        <dbReference type="ChEBI" id="CHEBI:57288"/>
        <dbReference type="EC" id="2.3.1.28"/>
    </reaction>
</comment>
<dbReference type="PROSITE" id="PS00100">
    <property type="entry name" value="CAT"/>
    <property type="match status" value="1"/>
</dbReference>
<feature type="active site" description="Proton acceptor" evidence="8">
    <location>
        <position position="189"/>
    </location>
</feature>
<dbReference type="GO" id="GO:0008811">
    <property type="term" value="F:chloramphenicol O-acetyltransferase activity"/>
    <property type="evidence" value="ECO:0007669"/>
    <property type="project" value="UniProtKB-EC"/>
</dbReference>
<dbReference type="InterPro" id="IPR001707">
    <property type="entry name" value="Cmp_AcTrfase"/>
</dbReference>
<dbReference type="Gene3D" id="3.30.559.10">
    <property type="entry name" value="Chloramphenicol acetyltransferase-like domain"/>
    <property type="match status" value="1"/>
</dbReference>
<dbReference type="RefSeq" id="WP_120790171.1">
    <property type="nucleotide sequence ID" value="NZ_CP032624.1"/>
</dbReference>
<keyword evidence="12" id="KW-1185">Reference proteome</keyword>
<dbReference type="InterPro" id="IPR023213">
    <property type="entry name" value="CAT-like_dom_sf"/>
</dbReference>
<comment type="similarity">
    <text evidence="2 10">Belongs to the chloramphenicol acetyltransferase family.</text>
</comment>
<dbReference type="PANTHER" id="PTHR38474">
    <property type="entry name" value="SLR0299 PROTEIN"/>
    <property type="match status" value="1"/>
</dbReference>
<evidence type="ECO:0000313" key="11">
    <source>
        <dbReference type="EMBL" id="AYG04642.1"/>
    </source>
</evidence>
<gene>
    <name evidence="11" type="ORF">D7I44_14675</name>
</gene>
<dbReference type="OrthoDB" id="9801766at2"/>
<comment type="function">
    <text evidence="1 9">This enzyme is an effector of chloramphenicol resistance in bacteria.</text>
</comment>
<evidence type="ECO:0000256" key="2">
    <source>
        <dbReference type="ARBA" id="ARBA00010571"/>
    </source>
</evidence>
<evidence type="ECO:0000256" key="4">
    <source>
        <dbReference type="ARBA" id="ARBA00020291"/>
    </source>
</evidence>
<dbReference type="SMART" id="SM01059">
    <property type="entry name" value="CAT"/>
    <property type="match status" value="1"/>
</dbReference>
<dbReference type="AlphaFoldDB" id="A0A387BQ59"/>
<evidence type="ECO:0000256" key="9">
    <source>
        <dbReference type="RuleBase" id="RU000503"/>
    </source>
</evidence>
<proteinExistence type="inferred from homology"/>
<evidence type="ECO:0000256" key="7">
    <source>
        <dbReference type="ARBA" id="ARBA00023315"/>
    </source>
</evidence>
<dbReference type="Pfam" id="PF00302">
    <property type="entry name" value="CAT"/>
    <property type="match status" value="1"/>
</dbReference>
<evidence type="ECO:0000313" key="12">
    <source>
        <dbReference type="Proteomes" id="UP000275069"/>
    </source>
</evidence>
<accession>A0A387BQ59</accession>
<evidence type="ECO:0000256" key="8">
    <source>
        <dbReference type="PIRSR" id="PIRSR000440-1"/>
    </source>
</evidence>
<evidence type="ECO:0000256" key="5">
    <source>
        <dbReference type="ARBA" id="ARBA00022679"/>
    </source>
</evidence>
<protein>
    <recommendedName>
        <fullName evidence="4 9">Chloramphenicol acetyltransferase</fullName>
        <ecNumber evidence="3 9">2.3.1.28</ecNumber>
    </recommendedName>
</protein>
<keyword evidence="5 9" id="KW-0808">Transferase</keyword>
<reference evidence="11 12" key="1">
    <citation type="submission" date="2018-09" db="EMBL/GenBank/DDBJ databases">
        <title>Genome sequencing of strain 2DFW10M-5.</title>
        <authorList>
            <person name="Heo J."/>
            <person name="Kim S.-J."/>
            <person name="Kwon S.-W."/>
        </authorList>
    </citation>
    <scope>NUCLEOTIDE SEQUENCE [LARGE SCALE GENOMIC DNA]</scope>
    <source>
        <strain evidence="11 12">2DFW10M-5</strain>
    </source>
</reference>
<dbReference type="SUPFAM" id="SSF52777">
    <property type="entry name" value="CoA-dependent acyltransferases"/>
    <property type="match status" value="1"/>
</dbReference>
<keyword evidence="7 9" id="KW-0012">Acyltransferase</keyword>
<dbReference type="GO" id="GO:0046677">
    <property type="term" value="P:response to antibiotic"/>
    <property type="evidence" value="ECO:0007669"/>
    <property type="project" value="UniProtKB-KW"/>
</dbReference>
<evidence type="ECO:0000256" key="1">
    <source>
        <dbReference type="ARBA" id="ARBA00002150"/>
    </source>
</evidence>
<organism evidence="11 12">
    <name type="scientific">Gryllotalpicola protaetiae</name>
    <dbReference type="NCBI Taxonomy" id="2419771"/>
    <lineage>
        <taxon>Bacteria</taxon>
        <taxon>Bacillati</taxon>
        <taxon>Actinomycetota</taxon>
        <taxon>Actinomycetes</taxon>
        <taxon>Micrococcales</taxon>
        <taxon>Microbacteriaceae</taxon>
        <taxon>Gryllotalpicola</taxon>
    </lineage>
</organism>
<dbReference type="EMBL" id="CP032624">
    <property type="protein sequence ID" value="AYG04642.1"/>
    <property type="molecule type" value="Genomic_DNA"/>
</dbReference>
<evidence type="ECO:0000256" key="10">
    <source>
        <dbReference type="RuleBase" id="RU004156"/>
    </source>
</evidence>
<dbReference type="PANTHER" id="PTHR38474:SF2">
    <property type="entry name" value="CHLORAMPHENICOL ACETYLTRANSFERASE"/>
    <property type="match status" value="1"/>
</dbReference>